<feature type="transmembrane region" description="Helical" evidence="6">
    <location>
        <begin position="178"/>
        <end position="202"/>
    </location>
</feature>
<evidence type="ECO:0000256" key="1">
    <source>
        <dbReference type="ARBA" id="ARBA00004651"/>
    </source>
</evidence>
<dbReference type="AlphaFoldDB" id="A0A235BWE4"/>
<reference evidence="7 8" key="1">
    <citation type="submission" date="2017-07" db="EMBL/GenBank/DDBJ databases">
        <title>Recovery of genomes from metagenomes via a dereplication, aggregation, and scoring strategy.</title>
        <authorList>
            <person name="Sieber C.M."/>
            <person name="Probst A.J."/>
            <person name="Sharrar A."/>
            <person name="Thomas B.C."/>
            <person name="Hess M."/>
            <person name="Tringe S.G."/>
            <person name="Banfield J.F."/>
        </authorList>
    </citation>
    <scope>NUCLEOTIDE SEQUENCE [LARGE SCALE GENOMIC DNA]</scope>
    <source>
        <strain evidence="7">JGI_Cruoil_03_51_56</strain>
    </source>
</reference>
<feature type="transmembrane region" description="Helical" evidence="6">
    <location>
        <begin position="443"/>
        <end position="464"/>
    </location>
</feature>
<feature type="transmembrane region" description="Helical" evidence="6">
    <location>
        <begin position="296"/>
        <end position="314"/>
    </location>
</feature>
<dbReference type="InterPro" id="IPR003841">
    <property type="entry name" value="Na/Pi_transpt"/>
</dbReference>
<evidence type="ECO:0000313" key="7">
    <source>
        <dbReference type="EMBL" id="OYD16459.1"/>
    </source>
</evidence>
<evidence type="ECO:0008006" key="9">
    <source>
        <dbReference type="Google" id="ProtNLM"/>
    </source>
</evidence>
<comment type="caution">
    <text evidence="7">The sequence shown here is derived from an EMBL/GenBank/DDBJ whole genome shotgun (WGS) entry which is preliminary data.</text>
</comment>
<dbReference type="GO" id="GO:0044341">
    <property type="term" value="P:sodium-dependent phosphate transport"/>
    <property type="evidence" value="ECO:0007669"/>
    <property type="project" value="InterPro"/>
</dbReference>
<organism evidence="7 8">
    <name type="scientific">candidate division WOR-3 bacterium JGI_Cruoil_03_51_56</name>
    <dbReference type="NCBI Taxonomy" id="1973747"/>
    <lineage>
        <taxon>Bacteria</taxon>
        <taxon>Bacteria division WOR-3</taxon>
    </lineage>
</organism>
<dbReference type="PANTHER" id="PTHR10010:SF46">
    <property type="entry name" value="SODIUM-DEPENDENT PHOSPHATE TRANSPORT PROTEIN 2B"/>
    <property type="match status" value="1"/>
</dbReference>
<comment type="subcellular location">
    <subcellularLocation>
        <location evidence="1">Cell membrane</location>
        <topology evidence="1">Multi-pass membrane protein</topology>
    </subcellularLocation>
</comment>
<evidence type="ECO:0000256" key="5">
    <source>
        <dbReference type="ARBA" id="ARBA00023136"/>
    </source>
</evidence>
<dbReference type="GO" id="GO:0005436">
    <property type="term" value="F:sodium:phosphate symporter activity"/>
    <property type="evidence" value="ECO:0007669"/>
    <property type="project" value="InterPro"/>
</dbReference>
<feature type="transmembrane region" description="Helical" evidence="6">
    <location>
        <begin position="253"/>
        <end position="276"/>
    </location>
</feature>
<accession>A0A235BWE4</accession>
<feature type="transmembrane region" description="Helical" evidence="6">
    <location>
        <begin position="222"/>
        <end position="246"/>
    </location>
</feature>
<evidence type="ECO:0000256" key="4">
    <source>
        <dbReference type="ARBA" id="ARBA00022989"/>
    </source>
</evidence>
<evidence type="ECO:0000256" key="6">
    <source>
        <dbReference type="SAM" id="Phobius"/>
    </source>
</evidence>
<feature type="transmembrane region" description="Helical" evidence="6">
    <location>
        <begin position="340"/>
        <end position="363"/>
    </location>
</feature>
<keyword evidence="2" id="KW-1003">Cell membrane</keyword>
<dbReference type="NCBIfam" id="NF037997">
    <property type="entry name" value="Na_Pi_symport"/>
    <property type="match status" value="2"/>
</dbReference>
<feature type="transmembrane region" description="Helical" evidence="6">
    <location>
        <begin position="113"/>
        <end position="132"/>
    </location>
</feature>
<evidence type="ECO:0000313" key="8">
    <source>
        <dbReference type="Proteomes" id="UP000215559"/>
    </source>
</evidence>
<evidence type="ECO:0000256" key="2">
    <source>
        <dbReference type="ARBA" id="ARBA00022475"/>
    </source>
</evidence>
<evidence type="ECO:0000256" key="3">
    <source>
        <dbReference type="ARBA" id="ARBA00022692"/>
    </source>
</evidence>
<dbReference type="GO" id="GO:0005886">
    <property type="term" value="C:plasma membrane"/>
    <property type="evidence" value="ECO:0007669"/>
    <property type="project" value="UniProtKB-SubCell"/>
</dbReference>
<sequence length="467" mass="50705">MLCYRGLSYCQSHSQSVWQENWGSFCGIIMLWRIPRQKWNISDGLGRRSASRGEKRMVVRAVVLRSESRFGNRSYRFIGGSPRIITGKLDSERLPSKLAPPVKLPDMKRLPSGVRLLIFITALYVFLLSITLLGDGFKGLGSPFVRTLLSFTANPLSALFIGILATTIVQSSSCTTSLVVGLVASGTIGITNAIPIIMGANIGTTVTNTIVSFAHVTRRQEFGRAFPAAVVHDIFNILSVAVLLPLETFFHPIAWVSGLLAKVFAGVGGFTFASPLKFATEPVADSLAGFVQHKPVLMLLIAIILLYIALRFIVGMMRSLVSRRLGLVIDKYLFGNATKAFLIGLAFTALVQSSSVTISIAVPMAGAGLLTLRQVFPYSLGANIGTTVTAILAALVTGSVGAIQIAFAHLVFNITGSLIWYPLKVVPLGIATWWGEFCARRRIWAFIYAVVVFIAIPLAMIILIKRR</sequence>
<keyword evidence="4 6" id="KW-1133">Transmembrane helix</keyword>
<feature type="transmembrane region" description="Helical" evidence="6">
    <location>
        <begin position="144"/>
        <end position="166"/>
    </location>
</feature>
<dbReference type="Pfam" id="PF02690">
    <property type="entry name" value="Na_Pi_cotrans"/>
    <property type="match status" value="2"/>
</dbReference>
<dbReference type="EMBL" id="NOZP01000049">
    <property type="protein sequence ID" value="OYD16459.1"/>
    <property type="molecule type" value="Genomic_DNA"/>
</dbReference>
<dbReference type="PANTHER" id="PTHR10010">
    <property type="entry name" value="SOLUTE CARRIER FAMILY 34 SODIUM PHOSPHATE , MEMBER 2-RELATED"/>
    <property type="match status" value="1"/>
</dbReference>
<protein>
    <recommendedName>
        <fullName evidence="9">Sodium:phosphate symporter</fullName>
    </recommendedName>
</protein>
<feature type="transmembrane region" description="Helical" evidence="6">
    <location>
        <begin position="375"/>
        <end position="396"/>
    </location>
</feature>
<gene>
    <name evidence="7" type="ORF">CH330_02775</name>
</gene>
<feature type="transmembrane region" description="Helical" evidence="6">
    <location>
        <begin position="403"/>
        <end position="423"/>
    </location>
</feature>
<name>A0A235BWE4_UNCW3</name>
<proteinExistence type="predicted"/>
<keyword evidence="3 6" id="KW-0812">Transmembrane</keyword>
<dbReference type="Proteomes" id="UP000215559">
    <property type="component" value="Unassembled WGS sequence"/>
</dbReference>
<keyword evidence="5 6" id="KW-0472">Membrane</keyword>